<reference evidence="1" key="1">
    <citation type="submission" date="2020-06" db="EMBL/GenBank/DDBJ databases">
        <authorList>
            <consortium name="Plant Systems Biology data submission"/>
        </authorList>
    </citation>
    <scope>NUCLEOTIDE SEQUENCE</scope>
    <source>
        <strain evidence="1">D6</strain>
    </source>
</reference>
<dbReference type="PANTHER" id="PTHR14614">
    <property type="entry name" value="HEPATOCELLULAR CARCINOMA-ASSOCIATED ANTIGEN"/>
    <property type="match status" value="1"/>
</dbReference>
<dbReference type="EMBL" id="CAICTM010000359">
    <property type="protein sequence ID" value="CAB9508775.1"/>
    <property type="molecule type" value="Genomic_DNA"/>
</dbReference>
<evidence type="ECO:0000313" key="2">
    <source>
        <dbReference type="Proteomes" id="UP001153069"/>
    </source>
</evidence>
<dbReference type="Pfam" id="PF10294">
    <property type="entry name" value="Methyltransf_16"/>
    <property type="match status" value="1"/>
</dbReference>
<dbReference type="Gene3D" id="3.40.50.150">
    <property type="entry name" value="Vaccinia Virus protein VP39"/>
    <property type="match status" value="1"/>
</dbReference>
<proteinExistence type="predicted"/>
<dbReference type="InterPro" id="IPR019410">
    <property type="entry name" value="Methyltransf_16"/>
</dbReference>
<dbReference type="AlphaFoldDB" id="A0A9N8DY45"/>
<comment type="caution">
    <text evidence="1">The sequence shown here is derived from an EMBL/GenBank/DDBJ whole genome shotgun (WGS) entry which is preliminary data.</text>
</comment>
<evidence type="ECO:0000313" key="1">
    <source>
        <dbReference type="EMBL" id="CAB9508775.1"/>
    </source>
</evidence>
<organism evidence="1 2">
    <name type="scientific">Seminavis robusta</name>
    <dbReference type="NCBI Taxonomy" id="568900"/>
    <lineage>
        <taxon>Eukaryota</taxon>
        <taxon>Sar</taxon>
        <taxon>Stramenopiles</taxon>
        <taxon>Ochrophyta</taxon>
        <taxon>Bacillariophyta</taxon>
        <taxon>Bacillariophyceae</taxon>
        <taxon>Bacillariophycidae</taxon>
        <taxon>Naviculales</taxon>
        <taxon>Naviculaceae</taxon>
        <taxon>Seminavis</taxon>
    </lineage>
</organism>
<name>A0A9N8DY45_9STRA</name>
<dbReference type="InterPro" id="IPR029063">
    <property type="entry name" value="SAM-dependent_MTases_sf"/>
</dbReference>
<sequence>MSDHAQVVDDDDPLPLSALKHRLSEKTYQWLEAAEFPTEDDEGLHFVGFSLSSANDDEDEEQWTRVQDWCSSASTPDGVGGYYNQEELGAPKDGGIKVQYILSSASGGHGDDLWAASRHVANLLADKDQCRKLLGASQTEGHPLAGRSFLELGAGGGVPSWTAQWCGARVVVCTDQSIPDRIRCLAECAERNGRRIQQQQLPKQKETARVAPYDWGSSIDEVVSFLTPEENSKTMDNNRSLFDVIVAADCIYMPELHTKLIDSLRRLLHPQRGVALLPFALHGNTDDTRVWTIIETAQEFGFKVENLGSVQLTPQADGMDAKRALVHMLRLTVQQQQRS</sequence>
<accession>A0A9N8DY45</accession>
<protein>
    <submittedName>
        <fullName evidence="1">And lysine N-methyltransferase EFM7</fullName>
    </submittedName>
</protein>
<keyword evidence="2" id="KW-1185">Reference proteome</keyword>
<dbReference type="SUPFAM" id="SSF53335">
    <property type="entry name" value="S-adenosyl-L-methionine-dependent methyltransferases"/>
    <property type="match status" value="1"/>
</dbReference>
<dbReference type="OrthoDB" id="46564at2759"/>
<dbReference type="Proteomes" id="UP001153069">
    <property type="component" value="Unassembled WGS sequence"/>
</dbReference>
<gene>
    <name evidence="1" type="ORF">SEMRO_360_G126260.1</name>
</gene>